<keyword evidence="1" id="KW-0732">Signal</keyword>
<keyword evidence="3" id="KW-1185">Reference proteome</keyword>
<evidence type="ECO:0008006" key="4">
    <source>
        <dbReference type="Google" id="ProtNLM"/>
    </source>
</evidence>
<dbReference type="Proteomes" id="UP000316612">
    <property type="component" value="Unassembled WGS sequence"/>
</dbReference>
<comment type="caution">
    <text evidence="2">The sequence shown here is derived from an EMBL/GenBank/DDBJ whole genome shotgun (WGS) entry which is preliminary data.</text>
</comment>
<reference evidence="2 3" key="1">
    <citation type="submission" date="2019-06" db="EMBL/GenBank/DDBJ databases">
        <title>Whole genome shotgun sequence of Glutamicibacter uratoxydans NBRC 15515.</title>
        <authorList>
            <person name="Hosoyama A."/>
            <person name="Uohara A."/>
            <person name="Ohji S."/>
            <person name="Ichikawa N."/>
        </authorList>
    </citation>
    <scope>NUCLEOTIDE SEQUENCE [LARGE SCALE GENOMIC DNA]</scope>
    <source>
        <strain evidence="2 3">NBRC 15515</strain>
    </source>
</reference>
<proteinExistence type="predicted"/>
<dbReference type="InterPro" id="IPR025329">
    <property type="entry name" value="DUF4235"/>
</dbReference>
<dbReference type="RefSeq" id="WP_141361724.1">
    <property type="nucleotide sequence ID" value="NZ_BAAAJL010000003.1"/>
</dbReference>
<evidence type="ECO:0000256" key="1">
    <source>
        <dbReference type="SAM" id="SignalP"/>
    </source>
</evidence>
<organism evidence="2 3">
    <name type="scientific">Glutamicibacter uratoxydans</name>
    <name type="common">Arthrobacter uratoxydans</name>
    <dbReference type="NCBI Taxonomy" id="43667"/>
    <lineage>
        <taxon>Bacteria</taxon>
        <taxon>Bacillati</taxon>
        <taxon>Actinomycetota</taxon>
        <taxon>Actinomycetes</taxon>
        <taxon>Micrococcales</taxon>
        <taxon>Micrococcaceae</taxon>
        <taxon>Glutamicibacter</taxon>
    </lineage>
</organism>
<evidence type="ECO:0000313" key="3">
    <source>
        <dbReference type="Proteomes" id="UP000316612"/>
    </source>
</evidence>
<feature type="signal peptide" evidence="1">
    <location>
        <begin position="1"/>
        <end position="21"/>
    </location>
</feature>
<sequence length="85" mass="8840">MKLLVKIFSMALSLAAGWAGAKLVSGIWKKSTGDTPPSLGNPSAQNEEAVGKVLAFAVISGASASVIQALTKRWTRKLEAKAASR</sequence>
<dbReference type="Pfam" id="PF14019">
    <property type="entry name" value="DUF4235"/>
    <property type="match status" value="1"/>
</dbReference>
<dbReference type="OrthoDB" id="3268522at2"/>
<name>A0A4Y4DKD6_GLUUR</name>
<dbReference type="EMBL" id="BJNY01000002">
    <property type="protein sequence ID" value="GED05043.1"/>
    <property type="molecule type" value="Genomic_DNA"/>
</dbReference>
<accession>A0A4Y4DKD6</accession>
<feature type="chain" id="PRO_5021235542" description="DUF4235 domain-containing protein" evidence="1">
    <location>
        <begin position="22"/>
        <end position="85"/>
    </location>
</feature>
<evidence type="ECO:0000313" key="2">
    <source>
        <dbReference type="EMBL" id="GED05043.1"/>
    </source>
</evidence>
<gene>
    <name evidence="2" type="ORF">AUR04nite_05750</name>
</gene>
<dbReference type="AlphaFoldDB" id="A0A4Y4DKD6"/>
<protein>
    <recommendedName>
        <fullName evidence="4">DUF4235 domain-containing protein</fullName>
    </recommendedName>
</protein>